<dbReference type="PROSITE" id="PS51257">
    <property type="entry name" value="PROKAR_LIPOPROTEIN"/>
    <property type="match status" value="1"/>
</dbReference>
<name>A0ABC9FSR7_9POAL</name>
<keyword evidence="3" id="KW-1185">Reference proteome</keyword>
<keyword evidence="1" id="KW-0732">Signal</keyword>
<organism evidence="2 3">
    <name type="scientific">Urochloa decumbens</name>
    <dbReference type="NCBI Taxonomy" id="240449"/>
    <lineage>
        <taxon>Eukaryota</taxon>
        <taxon>Viridiplantae</taxon>
        <taxon>Streptophyta</taxon>
        <taxon>Embryophyta</taxon>
        <taxon>Tracheophyta</taxon>
        <taxon>Spermatophyta</taxon>
        <taxon>Magnoliopsida</taxon>
        <taxon>Liliopsida</taxon>
        <taxon>Poales</taxon>
        <taxon>Poaceae</taxon>
        <taxon>PACMAD clade</taxon>
        <taxon>Panicoideae</taxon>
        <taxon>Panicodae</taxon>
        <taxon>Paniceae</taxon>
        <taxon>Melinidinae</taxon>
        <taxon>Urochloa</taxon>
    </lineage>
</organism>
<feature type="chain" id="PRO_5044773338" evidence="1">
    <location>
        <begin position="34"/>
        <end position="95"/>
    </location>
</feature>
<evidence type="ECO:0000256" key="1">
    <source>
        <dbReference type="SAM" id="SignalP"/>
    </source>
</evidence>
<gene>
    <name evidence="2" type="ORF">URODEC1_LOCUS108218</name>
</gene>
<evidence type="ECO:0000313" key="3">
    <source>
        <dbReference type="Proteomes" id="UP001497457"/>
    </source>
</evidence>
<proteinExistence type="predicted"/>
<protein>
    <submittedName>
        <fullName evidence="2">Uncharacterized protein</fullName>
    </submittedName>
</protein>
<sequence length="95" mass="9538">MASRNTTAINIATVAGCILLVLAASMVPMPVKADCITSCISACQSYAQALCSGFNSSRCTSPLPLGETCQTVAIQPCGASCLDGCFAGELAGCIV</sequence>
<dbReference type="EMBL" id="OZ075117">
    <property type="protein sequence ID" value="CAL5080692.1"/>
    <property type="molecule type" value="Genomic_DNA"/>
</dbReference>
<reference evidence="2" key="1">
    <citation type="submission" date="2024-10" db="EMBL/GenBank/DDBJ databases">
        <authorList>
            <person name="Ryan C."/>
        </authorList>
    </citation>
    <scope>NUCLEOTIDE SEQUENCE [LARGE SCALE GENOMIC DNA]</scope>
</reference>
<dbReference type="AlphaFoldDB" id="A0ABC9FSR7"/>
<evidence type="ECO:0000313" key="2">
    <source>
        <dbReference type="EMBL" id="CAL5080692.1"/>
    </source>
</evidence>
<accession>A0ABC9FSR7</accession>
<dbReference type="Proteomes" id="UP001497457">
    <property type="component" value="Chromosome 7b"/>
</dbReference>
<feature type="signal peptide" evidence="1">
    <location>
        <begin position="1"/>
        <end position="33"/>
    </location>
</feature>